<dbReference type="AlphaFoldDB" id="A0A0M6WU70"/>
<dbReference type="GO" id="GO:0030488">
    <property type="term" value="P:tRNA methylation"/>
    <property type="evidence" value="ECO:0007669"/>
    <property type="project" value="TreeGrafter"/>
</dbReference>
<evidence type="ECO:0000256" key="1">
    <source>
        <dbReference type="ARBA" id="ARBA00011043"/>
    </source>
</evidence>
<dbReference type="Gene3D" id="3.40.50.300">
    <property type="entry name" value="P-loop containing nucleotide triphosphate hydrolases"/>
    <property type="match status" value="1"/>
</dbReference>
<dbReference type="Pfam" id="PF12631">
    <property type="entry name" value="MnmE_helical"/>
    <property type="match status" value="1"/>
</dbReference>
<comment type="function">
    <text evidence="10">Exhibits a very high intrinsic GTPase hydrolysis rate. Involved in the addition of a carboxymethylaminomethyl (cmnm) group at the wobble position (U34) of certain tRNAs, forming tRNA-cmnm(5)s(2)U34.</text>
</comment>
<keyword evidence="5 10" id="KW-0547">Nucleotide-binding</keyword>
<keyword evidence="9 10" id="KW-0342">GTP-binding</keyword>
<feature type="binding site" evidence="10">
    <location>
        <position position="86"/>
    </location>
    <ligand>
        <name>(6S)-5-formyl-5,6,7,8-tetrahydrofolate</name>
        <dbReference type="ChEBI" id="CHEBI:57457"/>
    </ligand>
</feature>
<dbReference type="InterPro" id="IPR004520">
    <property type="entry name" value="GTPase_MnmE"/>
</dbReference>
<feature type="binding site" evidence="10">
    <location>
        <position position="250"/>
    </location>
    <ligand>
        <name>K(+)</name>
        <dbReference type="ChEBI" id="CHEBI:29103"/>
    </ligand>
</feature>
<dbReference type="FunFam" id="3.40.50.300:FF:000494">
    <property type="entry name" value="tRNA modification GTPase MnmE"/>
    <property type="match status" value="1"/>
</dbReference>
<dbReference type="CDD" id="cd14858">
    <property type="entry name" value="TrmE_N"/>
    <property type="match status" value="1"/>
</dbReference>
<evidence type="ECO:0000256" key="6">
    <source>
        <dbReference type="ARBA" id="ARBA00022801"/>
    </source>
</evidence>
<feature type="binding site" evidence="10">
    <location>
        <position position="255"/>
    </location>
    <ligand>
        <name>K(+)</name>
        <dbReference type="ChEBI" id="CHEBI:29103"/>
    </ligand>
</feature>
<dbReference type="EC" id="3.6.-.-" evidence="10"/>
<dbReference type="PRINTS" id="PR00326">
    <property type="entry name" value="GTP1OBG"/>
</dbReference>
<dbReference type="Gene3D" id="3.30.1360.120">
    <property type="entry name" value="Probable tRNA modification gtpase trme, domain 1"/>
    <property type="match status" value="1"/>
</dbReference>
<keyword evidence="8 10" id="KW-0630">Potassium</keyword>
<evidence type="ECO:0000256" key="2">
    <source>
        <dbReference type="ARBA" id="ARBA00022490"/>
    </source>
</evidence>
<dbReference type="GO" id="GO:0003924">
    <property type="term" value="F:GTPase activity"/>
    <property type="evidence" value="ECO:0007669"/>
    <property type="project" value="UniProtKB-UniRule"/>
</dbReference>
<evidence type="ECO:0000256" key="11">
    <source>
        <dbReference type="RuleBase" id="RU003313"/>
    </source>
</evidence>
<dbReference type="NCBIfam" id="NF003661">
    <property type="entry name" value="PRK05291.1-3"/>
    <property type="match status" value="1"/>
</dbReference>
<dbReference type="InterPro" id="IPR031168">
    <property type="entry name" value="G_TrmE"/>
</dbReference>
<evidence type="ECO:0000313" key="13">
    <source>
        <dbReference type="EMBL" id="CRL41116.1"/>
    </source>
</evidence>
<feature type="binding site" evidence="10">
    <location>
        <position position="458"/>
    </location>
    <ligand>
        <name>(6S)-5-formyl-5,6,7,8-tetrahydrofolate</name>
        <dbReference type="ChEBI" id="CHEBI:57457"/>
    </ligand>
</feature>
<dbReference type="InterPro" id="IPR018948">
    <property type="entry name" value="GTP-bd_TrmE_N"/>
</dbReference>
<accession>A0A0M6WU70</accession>
<dbReference type="InterPro" id="IPR027266">
    <property type="entry name" value="TrmE/GcvT-like"/>
</dbReference>
<feature type="binding site" evidence="10">
    <location>
        <position position="125"/>
    </location>
    <ligand>
        <name>(6S)-5-formyl-5,6,7,8-tetrahydrofolate</name>
        <dbReference type="ChEBI" id="CHEBI:57457"/>
    </ligand>
</feature>
<dbReference type="PANTHER" id="PTHR42714">
    <property type="entry name" value="TRNA MODIFICATION GTPASE GTPBP3"/>
    <property type="match status" value="1"/>
</dbReference>
<dbReference type="InterPro" id="IPR005225">
    <property type="entry name" value="Small_GTP-bd"/>
</dbReference>
<dbReference type="InterPro" id="IPR025867">
    <property type="entry name" value="MnmE_helical"/>
</dbReference>
<feature type="binding site" evidence="10">
    <location>
        <position position="252"/>
    </location>
    <ligand>
        <name>K(+)</name>
        <dbReference type="ChEBI" id="CHEBI:29103"/>
    </ligand>
</feature>
<evidence type="ECO:0000256" key="7">
    <source>
        <dbReference type="ARBA" id="ARBA00022842"/>
    </source>
</evidence>
<keyword evidence="4 10" id="KW-0479">Metal-binding</keyword>
<comment type="cofactor">
    <cofactor evidence="10">
        <name>K(+)</name>
        <dbReference type="ChEBI" id="CHEBI:29103"/>
    </cofactor>
    <text evidence="10">Binds 1 potassium ion per subunit.</text>
</comment>
<keyword evidence="2 10" id="KW-0963">Cytoplasm</keyword>
<comment type="subunit">
    <text evidence="10">Homodimer. Heterotetramer of two MnmE and two MnmG subunits.</text>
</comment>
<dbReference type="PANTHER" id="PTHR42714:SF2">
    <property type="entry name" value="TRNA MODIFICATION GTPASE GTPBP3, MITOCHONDRIAL"/>
    <property type="match status" value="1"/>
</dbReference>
<proteinExistence type="inferred from homology"/>
<protein>
    <recommendedName>
        <fullName evidence="10">tRNA modification GTPase MnmE</fullName>
        <ecNumber evidence="10">3.6.-.-</ecNumber>
    </recommendedName>
</protein>
<reference evidence="14" key="1">
    <citation type="submission" date="2015-05" db="EMBL/GenBank/DDBJ databases">
        <authorList>
            <consortium name="Pathogen Informatics"/>
        </authorList>
    </citation>
    <scope>NUCLEOTIDE SEQUENCE [LARGE SCALE GENOMIC DNA]</scope>
    <source>
        <strain evidence="14">T1-815</strain>
    </source>
</reference>
<evidence type="ECO:0000256" key="3">
    <source>
        <dbReference type="ARBA" id="ARBA00022694"/>
    </source>
</evidence>
<name>A0A0M6WU70_9FIRM</name>
<feature type="binding site" evidence="10">
    <location>
        <position position="256"/>
    </location>
    <ligand>
        <name>Mg(2+)</name>
        <dbReference type="ChEBI" id="CHEBI:18420"/>
    </ligand>
</feature>
<feature type="binding site" evidence="10">
    <location>
        <position position="235"/>
    </location>
    <ligand>
        <name>Mg(2+)</name>
        <dbReference type="ChEBI" id="CHEBI:18420"/>
    </ligand>
</feature>
<dbReference type="GO" id="GO:0005829">
    <property type="term" value="C:cytosol"/>
    <property type="evidence" value="ECO:0007669"/>
    <property type="project" value="TreeGrafter"/>
</dbReference>
<dbReference type="InterPro" id="IPR027417">
    <property type="entry name" value="P-loop_NTPase"/>
</dbReference>
<dbReference type="Gene3D" id="1.20.120.430">
    <property type="entry name" value="tRNA modification GTPase MnmE domain 2"/>
    <property type="match status" value="1"/>
</dbReference>
<dbReference type="SUPFAM" id="SSF52540">
    <property type="entry name" value="P-loop containing nucleoside triphosphate hydrolases"/>
    <property type="match status" value="1"/>
</dbReference>
<dbReference type="RefSeq" id="WP_055062505.1">
    <property type="nucleotide sequence ID" value="NZ_CVRQ01000028.1"/>
</dbReference>
<comment type="caution">
    <text evidence="10">Lacks conserved residue(s) required for the propagation of feature annotation.</text>
</comment>
<feature type="binding site" evidence="10">
    <location>
        <position position="231"/>
    </location>
    <ligand>
        <name>K(+)</name>
        <dbReference type="ChEBI" id="CHEBI:29103"/>
    </ligand>
</feature>
<feature type="binding site" evidence="10">
    <location>
        <begin position="250"/>
        <end position="256"/>
    </location>
    <ligand>
        <name>GTP</name>
        <dbReference type="ChEBI" id="CHEBI:37565"/>
    </ligand>
</feature>
<feature type="binding site" evidence="10">
    <location>
        <begin position="231"/>
        <end position="236"/>
    </location>
    <ligand>
        <name>GTP</name>
        <dbReference type="ChEBI" id="CHEBI:37565"/>
    </ligand>
</feature>
<dbReference type="NCBIfam" id="TIGR00450">
    <property type="entry name" value="mnmE_trmE_thdF"/>
    <property type="match status" value="1"/>
</dbReference>
<dbReference type="CDD" id="cd04164">
    <property type="entry name" value="trmE"/>
    <property type="match status" value="1"/>
</dbReference>
<dbReference type="GO" id="GO:0042802">
    <property type="term" value="F:identical protein binding"/>
    <property type="evidence" value="ECO:0007669"/>
    <property type="project" value="UniProtKB-ARBA"/>
</dbReference>
<keyword evidence="3 10" id="KW-0819">tRNA processing</keyword>
<dbReference type="PROSITE" id="PS51709">
    <property type="entry name" value="G_TRME"/>
    <property type="match status" value="1"/>
</dbReference>
<evidence type="ECO:0000256" key="10">
    <source>
        <dbReference type="HAMAP-Rule" id="MF_00379"/>
    </source>
</evidence>
<dbReference type="GO" id="GO:0002098">
    <property type="term" value="P:tRNA wobble uridine modification"/>
    <property type="evidence" value="ECO:0007669"/>
    <property type="project" value="TreeGrafter"/>
</dbReference>
<gene>
    <name evidence="10" type="primary">mnmE</name>
    <name evidence="10" type="synonym">trmE</name>
    <name evidence="13" type="ORF">T1815_25801</name>
</gene>
<evidence type="ECO:0000256" key="9">
    <source>
        <dbReference type="ARBA" id="ARBA00023134"/>
    </source>
</evidence>
<keyword evidence="6 10" id="KW-0378">Hydrolase</keyword>
<evidence type="ECO:0000256" key="5">
    <source>
        <dbReference type="ARBA" id="ARBA00022741"/>
    </source>
</evidence>
<dbReference type="GO" id="GO:0046872">
    <property type="term" value="F:metal ion binding"/>
    <property type="evidence" value="ECO:0007669"/>
    <property type="project" value="UniProtKB-KW"/>
</dbReference>
<keyword evidence="7 10" id="KW-0460">Magnesium</keyword>
<dbReference type="GO" id="GO:0005525">
    <property type="term" value="F:GTP binding"/>
    <property type="evidence" value="ECO:0007669"/>
    <property type="project" value="UniProtKB-UniRule"/>
</dbReference>
<evidence type="ECO:0000256" key="4">
    <source>
        <dbReference type="ARBA" id="ARBA00022723"/>
    </source>
</evidence>
<dbReference type="InterPro" id="IPR006073">
    <property type="entry name" value="GTP-bd"/>
</dbReference>
<dbReference type="Proteomes" id="UP000049472">
    <property type="component" value="Unassembled WGS sequence"/>
</dbReference>
<dbReference type="EMBL" id="CVRQ01000028">
    <property type="protein sequence ID" value="CRL41116.1"/>
    <property type="molecule type" value="Genomic_DNA"/>
</dbReference>
<feature type="domain" description="TrmE-type G" evidence="12">
    <location>
        <begin position="221"/>
        <end position="379"/>
    </location>
</feature>
<dbReference type="FunFam" id="3.30.1360.120:FF:000003">
    <property type="entry name" value="tRNA modification GTPase MnmE"/>
    <property type="match status" value="1"/>
</dbReference>
<organism evidence="13 14">
    <name type="scientific">Agathobacter rectalis</name>
    <dbReference type="NCBI Taxonomy" id="39491"/>
    <lineage>
        <taxon>Bacteria</taxon>
        <taxon>Bacillati</taxon>
        <taxon>Bacillota</taxon>
        <taxon>Clostridia</taxon>
        <taxon>Lachnospirales</taxon>
        <taxon>Lachnospiraceae</taxon>
        <taxon>Agathobacter</taxon>
    </lineage>
</organism>
<dbReference type="InterPro" id="IPR027368">
    <property type="entry name" value="MnmE_dom2"/>
</dbReference>
<dbReference type="NCBIfam" id="TIGR00231">
    <property type="entry name" value="small_GTP"/>
    <property type="match status" value="1"/>
</dbReference>
<keyword evidence="14" id="KW-1185">Reference proteome</keyword>
<evidence type="ECO:0000256" key="8">
    <source>
        <dbReference type="ARBA" id="ARBA00022958"/>
    </source>
</evidence>
<dbReference type="Pfam" id="PF10396">
    <property type="entry name" value="TrmE_N"/>
    <property type="match status" value="1"/>
</dbReference>
<feature type="binding site" evidence="10">
    <location>
        <position position="22"/>
    </location>
    <ligand>
        <name>(6S)-5-formyl-5,6,7,8-tetrahydrofolate</name>
        <dbReference type="ChEBI" id="CHEBI:57457"/>
    </ligand>
</feature>
<evidence type="ECO:0000259" key="12">
    <source>
        <dbReference type="PROSITE" id="PS51709"/>
    </source>
</evidence>
<dbReference type="Pfam" id="PF01926">
    <property type="entry name" value="MMR_HSR1"/>
    <property type="match status" value="1"/>
</dbReference>
<sequence length="458" mass="50266">MQNDTIAAIATAMSPSGIGIIRISGDDALSVIDRIYKSKNNKKKISACQSHTIHYGFIYDGDEKIDEVMVLLMKAPNTYTREDTVEIDCHGGVYVMKRVLEAVIKNGARPAEPGEFTKRAFLNGRIDLSQAESVIDVINSKNDFALKSSLSQLGGAVLGSIRQIREQLLHEIAFIESALDDPEHISLDGYPQKLRAIVDNEYVEIDSLLKTSDNGRILKEGINTVIIGKPNAGKSSLLNVLVGSERAIVTDIAGTTRDVLEEQINIGGITLNLVDTAGIRSTEDVVEKIGVKKAMEHANGADLIIYVVDSSVALDDNDYDIINFIKDKKAVILLNKSDLASNVSADDIKKLVDKTVISVSAKESLGIDELSDTIKDMFFDGEVSFNDEIYITNIRHKKLLSDAKESLKLVMNSIDDDMPEDFYSIDLMSAYESLGLIIGESVEDDLMDEIFSKFCMGK</sequence>
<evidence type="ECO:0000313" key="14">
    <source>
        <dbReference type="Proteomes" id="UP000049472"/>
    </source>
</evidence>
<feature type="binding site" evidence="10">
    <location>
        <begin position="275"/>
        <end position="278"/>
    </location>
    <ligand>
        <name>GTP</name>
        <dbReference type="ChEBI" id="CHEBI:37565"/>
    </ligand>
</feature>
<comment type="subcellular location">
    <subcellularLocation>
        <location evidence="10">Cytoplasm</location>
    </subcellularLocation>
</comment>
<dbReference type="HAMAP" id="MF_00379">
    <property type="entry name" value="GTPase_MnmE"/>
    <property type="match status" value="1"/>
</dbReference>
<comment type="similarity">
    <text evidence="1 10 11">Belongs to the TRAFAC class TrmE-Era-EngA-EngB-Septin-like GTPase superfamily. TrmE GTPase family.</text>
</comment>